<proteinExistence type="inferred from homology"/>
<organism evidence="2 3">
    <name type="scientific">Synchytrium microbalum</name>
    <dbReference type="NCBI Taxonomy" id="1806994"/>
    <lineage>
        <taxon>Eukaryota</taxon>
        <taxon>Fungi</taxon>
        <taxon>Fungi incertae sedis</taxon>
        <taxon>Chytridiomycota</taxon>
        <taxon>Chytridiomycota incertae sedis</taxon>
        <taxon>Chytridiomycetes</taxon>
        <taxon>Synchytriales</taxon>
        <taxon>Synchytriaceae</taxon>
        <taxon>Synchytrium</taxon>
    </lineage>
</organism>
<dbReference type="InterPro" id="IPR043141">
    <property type="entry name" value="Ribosomal_uL10-like_sf"/>
</dbReference>
<reference evidence="2 3" key="1">
    <citation type="journal article" date="2019" name="Sci. Rep.">
        <title>Comparative genomics of chytrid fungi reveal insights into the obligate biotrophic and pathogenic lifestyle of Synchytrium endobioticum.</title>
        <authorList>
            <person name="van de Vossenberg B.T.L.H."/>
            <person name="Warris S."/>
            <person name="Nguyen H.D.T."/>
            <person name="van Gent-Pelzer M.P.E."/>
            <person name="Joly D.L."/>
            <person name="van de Geest H.C."/>
            <person name="Bonants P.J.M."/>
            <person name="Smith D.S."/>
            <person name="Levesque C.A."/>
            <person name="van der Lee T.A.J."/>
        </authorList>
    </citation>
    <scope>NUCLEOTIDE SEQUENCE [LARGE SCALE GENOMIC DNA]</scope>
    <source>
        <strain evidence="2 3">JEL517</strain>
    </source>
</reference>
<sequence>MAAAASVSASPSVRTYATQSQPMPELNIGGPRLPPHLIAATLAKPKLSQQGNPIDIKRQFLYALYTSILPKRIVFVIQLNALSASEYQTLTREFRKRGMNILKIRLGVFRAAAKKFGQRGTMSWVPSIVDPHPESMYTISHKNGVRLSEMPVGHTAIVFADNIPESVSKVLQSVNQVVDKVKPKVFVVGAKIDCDVYSKAELDYVATLPSIKELREQLVGVLMGPGGKLVQTLQNVQETQGVMLVKTLEARPAELVDVLGRREDGEASSQQQ</sequence>
<dbReference type="EMBL" id="QEAO01000001">
    <property type="protein sequence ID" value="TPX38232.1"/>
    <property type="molecule type" value="Genomic_DNA"/>
</dbReference>
<keyword evidence="3" id="KW-1185">Reference proteome</keyword>
<evidence type="ECO:0000313" key="3">
    <source>
        <dbReference type="Proteomes" id="UP000319731"/>
    </source>
</evidence>
<name>A0A507CF26_9FUNG</name>
<accession>A0A507CF26</accession>
<dbReference type="InterPro" id="IPR047865">
    <property type="entry name" value="Ribosomal_uL10_bac_type"/>
</dbReference>
<comment type="caution">
    <text evidence="2">The sequence shown here is derived from an EMBL/GenBank/DDBJ whole genome shotgun (WGS) entry which is preliminary data.</text>
</comment>
<dbReference type="PANTHER" id="PTHR11560">
    <property type="entry name" value="39S RIBOSOMAL PROTEIN L10, MITOCHONDRIAL"/>
    <property type="match status" value="1"/>
</dbReference>
<dbReference type="Proteomes" id="UP000319731">
    <property type="component" value="Unassembled WGS sequence"/>
</dbReference>
<gene>
    <name evidence="2" type="ORF">SmJEL517_g00013</name>
</gene>
<comment type="similarity">
    <text evidence="1">Belongs to the universal ribosomal protein uL10 family.</text>
</comment>
<evidence type="ECO:0000313" key="2">
    <source>
        <dbReference type="EMBL" id="TPX38232.1"/>
    </source>
</evidence>
<evidence type="ECO:0000256" key="1">
    <source>
        <dbReference type="ARBA" id="ARBA00008889"/>
    </source>
</evidence>
<dbReference type="AlphaFoldDB" id="A0A507CF26"/>
<dbReference type="OrthoDB" id="360689at2759"/>
<protein>
    <submittedName>
        <fullName evidence="2">Uncharacterized protein</fullName>
    </submittedName>
</protein>
<dbReference type="Gene3D" id="3.30.70.1730">
    <property type="match status" value="1"/>
</dbReference>
<dbReference type="SUPFAM" id="SSF160369">
    <property type="entry name" value="Ribosomal protein L10-like"/>
    <property type="match status" value="1"/>
</dbReference>
<dbReference type="STRING" id="1806994.A0A507CF26"/>
<dbReference type="RefSeq" id="XP_031027947.1">
    <property type="nucleotide sequence ID" value="XM_031165943.1"/>
</dbReference>
<dbReference type="GeneID" id="42001240"/>